<evidence type="ECO:0000313" key="12">
    <source>
        <dbReference type="EMBL" id="CAN80066.1"/>
    </source>
</evidence>
<dbReference type="GO" id="GO:0003676">
    <property type="term" value="F:nucleic acid binding"/>
    <property type="evidence" value="ECO:0007669"/>
    <property type="project" value="InterPro"/>
</dbReference>
<evidence type="ECO:0000256" key="9">
    <source>
        <dbReference type="ARBA" id="ARBA00023268"/>
    </source>
</evidence>
<dbReference type="CDD" id="cd09279">
    <property type="entry name" value="RNase_HI_like"/>
    <property type="match status" value="1"/>
</dbReference>
<dbReference type="Gene3D" id="3.10.10.10">
    <property type="entry name" value="HIV Type 1 Reverse Transcriptase, subunit A, domain 1"/>
    <property type="match status" value="1"/>
</dbReference>
<evidence type="ECO:0000259" key="10">
    <source>
        <dbReference type="PROSITE" id="PS50878"/>
    </source>
</evidence>
<dbReference type="EMBL" id="AM426854">
    <property type="protein sequence ID" value="CAN80066.1"/>
    <property type="molecule type" value="Genomic_DNA"/>
</dbReference>
<dbReference type="Gene3D" id="3.30.420.10">
    <property type="entry name" value="Ribonuclease H-like superfamily/Ribonuclease H"/>
    <property type="match status" value="2"/>
</dbReference>
<sequence>MGDFDVRRILIDPGSSTDLLQTSVIGHMGRDLSGLENLGRILSGFNGVVTTSLRDIVLPVQAGSVTLNVQFLVVQDLSPFNAILGLTWLHYMKVIPSTYYQMVSFLTEDGQIDLHGSQEFTPPSSLIDLTSCQQRNLFSRGSGLANVVVVPKKEGKWRVCVDYTNLNNTCPKDSFPLPRIDQIVDSTAGQGMLSFLDAFSGYHQIPMAPIDEEKTAFITPHGLYCYKVMPFGLKNAGTTYQRLMTKIFKPLVGRTVEVYIDDILVKSKTREEHTLHLQEVFYLLRKYDIKLNPSKCVFGVSAGKFLGFMVSQRGIEVVSPDQVKAVMETPPPRSKKELQRLTGKLVACQSAFEKIKHCLMQQPILSSPLPGEKLYMYLVVSEWAISVVLFCCPSHKEQKPIYYVSRALADVETRYSKMELTALALQTHPMVVLTDQPLRNILHKPNLTRRMLQWAIELSEYGIEFQPRLSMKGQDSLRLTMRPSMKSSYPGMDLALALSVSRLRVYSDSQLMVRQVQKEYEAKDERMTRYLTKVSDTLQRFTEWTIEKIKRTENGRVDALASIAASFPIKEAILLPIHVQTNPSPKQAHKTRVQVARFTLIGGHLYKRSFTGLDLRCLNHSEALYVLAELHEGVCGNHSGGRSLAHQAHSQGYYWPTIKKDMAAYVKKCDKCQRHAPIPHVPSKTLKPISGPWPFAQWGMDIVGPLPAATAQNKFLLVATDYFNKWVEAEAYASIKDKDLTKFVWKNIICRFGIPQTIIADNGPQFDSITFRNFCSELNIWNLYSTPCYPQSNGQAEATNKTLITALKKRLEQAKGKWVEELPEVLWAYRTTPGRPTGNTPFALAYGMDAVILIEIGLPTIQTEAGLQDDTASIRMADYQQRAAAHYNRKARPRSFKSGMLVLRKIFENTAEAGAGKFQANWEGPYIVSKTSESGAYHLQKLDGTPLLRPWNVSNLKQYYQ</sequence>
<keyword evidence="4" id="KW-0540">Nuclease</keyword>
<dbReference type="InterPro" id="IPR050951">
    <property type="entry name" value="Retrovirus_Pol_polyprotein"/>
</dbReference>
<organism evidence="12">
    <name type="scientific">Vitis vinifera</name>
    <name type="common">Grape</name>
    <dbReference type="NCBI Taxonomy" id="29760"/>
    <lineage>
        <taxon>Eukaryota</taxon>
        <taxon>Viridiplantae</taxon>
        <taxon>Streptophyta</taxon>
        <taxon>Embryophyta</taxon>
        <taxon>Tracheophyta</taxon>
        <taxon>Spermatophyta</taxon>
        <taxon>Magnoliopsida</taxon>
        <taxon>eudicotyledons</taxon>
        <taxon>Gunneridae</taxon>
        <taxon>Pentapetalae</taxon>
        <taxon>rosids</taxon>
        <taxon>Vitales</taxon>
        <taxon>Vitaceae</taxon>
        <taxon>Viteae</taxon>
        <taxon>Vitis</taxon>
    </lineage>
</organism>
<keyword evidence="3" id="KW-0548">Nucleotidyltransferase</keyword>
<dbReference type="InterPro" id="IPR002156">
    <property type="entry name" value="RNaseH_domain"/>
</dbReference>
<keyword evidence="9" id="KW-0511">Multifunctional enzyme</keyword>
<dbReference type="InterPro" id="IPR043128">
    <property type="entry name" value="Rev_trsase/Diguanyl_cyclase"/>
</dbReference>
<dbReference type="AlphaFoldDB" id="A5AHF8"/>
<dbReference type="PANTHER" id="PTHR37984:SF5">
    <property type="entry name" value="PROTEIN NYNRIN-LIKE"/>
    <property type="match status" value="1"/>
</dbReference>
<dbReference type="GO" id="GO:0003964">
    <property type="term" value="F:RNA-directed DNA polymerase activity"/>
    <property type="evidence" value="ECO:0007669"/>
    <property type="project" value="UniProtKB-KW"/>
</dbReference>
<evidence type="ECO:0000256" key="1">
    <source>
        <dbReference type="ARBA" id="ARBA00022670"/>
    </source>
</evidence>
<dbReference type="GO" id="GO:0006508">
    <property type="term" value="P:proteolysis"/>
    <property type="evidence" value="ECO:0007669"/>
    <property type="project" value="UniProtKB-KW"/>
</dbReference>
<feature type="domain" description="Reverse transcriptase" evidence="10">
    <location>
        <begin position="131"/>
        <end position="310"/>
    </location>
</feature>
<dbReference type="Gene3D" id="1.10.340.70">
    <property type="match status" value="1"/>
</dbReference>
<dbReference type="InterPro" id="IPR001584">
    <property type="entry name" value="Integrase_cat-core"/>
</dbReference>
<dbReference type="FunFam" id="3.10.10.10:FF:000007">
    <property type="entry name" value="Retrovirus-related Pol polyprotein from transposon 17.6-like Protein"/>
    <property type="match status" value="1"/>
</dbReference>
<dbReference type="InterPro" id="IPR041588">
    <property type="entry name" value="Integrase_H2C2"/>
</dbReference>
<dbReference type="GO" id="GO:0004523">
    <property type="term" value="F:RNA-DNA hybrid ribonuclease activity"/>
    <property type="evidence" value="ECO:0007669"/>
    <property type="project" value="InterPro"/>
</dbReference>
<keyword evidence="5" id="KW-0255">Endonuclease</keyword>
<dbReference type="Pfam" id="PF13456">
    <property type="entry name" value="RVT_3"/>
    <property type="match status" value="1"/>
</dbReference>
<name>A5AHF8_VITVI</name>
<gene>
    <name evidence="12" type="ORF">VITISV_035228</name>
</gene>
<feature type="domain" description="Integrase catalytic" evidence="11">
    <location>
        <begin position="690"/>
        <end position="849"/>
    </location>
</feature>
<evidence type="ECO:0000259" key="11">
    <source>
        <dbReference type="PROSITE" id="PS50994"/>
    </source>
</evidence>
<dbReference type="CDD" id="cd01647">
    <property type="entry name" value="RT_LTR"/>
    <property type="match status" value="1"/>
</dbReference>
<dbReference type="PROSITE" id="PS50994">
    <property type="entry name" value="INTEGRASE"/>
    <property type="match status" value="1"/>
</dbReference>
<proteinExistence type="predicted"/>
<dbReference type="PANTHER" id="PTHR37984">
    <property type="entry name" value="PROTEIN CBG26694"/>
    <property type="match status" value="1"/>
</dbReference>
<dbReference type="InterPro" id="IPR041577">
    <property type="entry name" value="RT_RNaseH_2"/>
</dbReference>
<dbReference type="InterPro" id="IPR021109">
    <property type="entry name" value="Peptidase_aspartic_dom_sf"/>
</dbReference>
<dbReference type="Pfam" id="PF17921">
    <property type="entry name" value="Integrase_H2C2"/>
    <property type="match status" value="1"/>
</dbReference>
<evidence type="ECO:0000256" key="7">
    <source>
        <dbReference type="ARBA" id="ARBA00022918"/>
    </source>
</evidence>
<evidence type="ECO:0000256" key="8">
    <source>
        <dbReference type="ARBA" id="ARBA00023172"/>
    </source>
</evidence>
<dbReference type="InterPro" id="IPR000477">
    <property type="entry name" value="RT_dom"/>
</dbReference>
<evidence type="ECO:0000256" key="5">
    <source>
        <dbReference type="ARBA" id="ARBA00022759"/>
    </source>
</evidence>
<dbReference type="CDD" id="cd00303">
    <property type="entry name" value="retropepsin_like"/>
    <property type="match status" value="1"/>
</dbReference>
<dbReference type="Gene3D" id="3.30.70.270">
    <property type="match status" value="1"/>
</dbReference>
<dbReference type="InterPro" id="IPR012337">
    <property type="entry name" value="RNaseH-like_sf"/>
</dbReference>
<keyword evidence="6" id="KW-0378">Hydrolase</keyword>
<dbReference type="SUPFAM" id="SSF56672">
    <property type="entry name" value="DNA/RNA polymerases"/>
    <property type="match status" value="1"/>
</dbReference>
<dbReference type="GO" id="GO:0006310">
    <property type="term" value="P:DNA recombination"/>
    <property type="evidence" value="ECO:0007669"/>
    <property type="project" value="UniProtKB-KW"/>
</dbReference>
<reference evidence="12" key="1">
    <citation type="journal article" date="2007" name="PLoS ONE">
        <title>The first genome sequence of an elite grapevine cultivar (Pinot noir Vitis vinifera L.): coping with a highly heterozygous genome.</title>
        <authorList>
            <person name="Velasco R."/>
            <person name="Zharkikh A."/>
            <person name="Troggio M."/>
            <person name="Cartwright D.A."/>
            <person name="Cestaro A."/>
            <person name="Pruss D."/>
            <person name="Pindo M."/>
            <person name="FitzGerald L.M."/>
            <person name="Vezzulli S."/>
            <person name="Reid J."/>
            <person name="Malacarne G."/>
            <person name="Iliev D."/>
            <person name="Coppola G."/>
            <person name="Wardell B."/>
            <person name="Micheletti D."/>
            <person name="Macalma T."/>
            <person name="Facci M."/>
            <person name="Mitchell J.T."/>
            <person name="Perazzolli M."/>
            <person name="Eldredge G."/>
            <person name="Gatto P."/>
            <person name="Oyzerski R."/>
            <person name="Moretto M."/>
            <person name="Gutin N."/>
            <person name="Stefanini M."/>
            <person name="Chen Y."/>
            <person name="Segala C."/>
            <person name="Davenport C."/>
            <person name="Dematte L."/>
            <person name="Mraz A."/>
            <person name="Battilana J."/>
            <person name="Stormo K."/>
            <person name="Costa F."/>
            <person name="Tao Q."/>
            <person name="Si-Ammour A."/>
            <person name="Harkins T."/>
            <person name="Lackey A."/>
            <person name="Perbost C."/>
            <person name="Taillon B."/>
            <person name="Stella A."/>
            <person name="Solovyev V."/>
            <person name="Fawcett J.A."/>
            <person name="Sterck L."/>
            <person name="Vandepoele K."/>
            <person name="Grando S.M."/>
            <person name="Toppo S."/>
            <person name="Moser C."/>
            <person name="Lanchbury J."/>
            <person name="Bogden R."/>
            <person name="Skolnick M."/>
            <person name="Sgaramella V."/>
            <person name="Bhatnagar S.K."/>
            <person name="Fontana P."/>
            <person name="Gutin A."/>
            <person name="Van de Peer Y."/>
            <person name="Salamini F."/>
            <person name="Viola R."/>
        </authorList>
    </citation>
    <scope>NUCLEOTIDE SEQUENCE</scope>
</reference>
<keyword evidence="2" id="KW-0808">Transferase</keyword>
<keyword evidence="7" id="KW-0695">RNA-directed DNA polymerase</keyword>
<dbReference type="PROSITE" id="PS50878">
    <property type="entry name" value="RT_POL"/>
    <property type="match status" value="1"/>
</dbReference>
<dbReference type="SUPFAM" id="SSF53098">
    <property type="entry name" value="Ribonuclease H-like"/>
    <property type="match status" value="2"/>
</dbReference>
<evidence type="ECO:0000256" key="3">
    <source>
        <dbReference type="ARBA" id="ARBA00022695"/>
    </source>
</evidence>
<dbReference type="InterPro" id="IPR036397">
    <property type="entry name" value="RNaseH_sf"/>
</dbReference>
<evidence type="ECO:0000256" key="6">
    <source>
        <dbReference type="ARBA" id="ARBA00022801"/>
    </source>
</evidence>
<keyword evidence="8" id="KW-0233">DNA recombination</keyword>
<keyword evidence="1" id="KW-0645">Protease</keyword>
<dbReference type="Gene3D" id="2.40.70.10">
    <property type="entry name" value="Acid Proteases"/>
    <property type="match status" value="1"/>
</dbReference>
<dbReference type="InterPro" id="IPR043502">
    <property type="entry name" value="DNA/RNA_pol_sf"/>
</dbReference>
<accession>A5AHF8</accession>
<protein>
    <submittedName>
        <fullName evidence="12">Uncharacterized protein</fullName>
    </submittedName>
</protein>
<evidence type="ECO:0000256" key="2">
    <source>
        <dbReference type="ARBA" id="ARBA00022679"/>
    </source>
</evidence>
<dbReference type="GO" id="GO:0008233">
    <property type="term" value="F:peptidase activity"/>
    <property type="evidence" value="ECO:0007669"/>
    <property type="project" value="UniProtKB-KW"/>
</dbReference>
<dbReference type="Pfam" id="PF00078">
    <property type="entry name" value="RVT_1"/>
    <property type="match status" value="1"/>
</dbReference>
<dbReference type="Pfam" id="PF17919">
    <property type="entry name" value="RT_RNaseH_2"/>
    <property type="match status" value="1"/>
</dbReference>
<dbReference type="GO" id="GO:0015074">
    <property type="term" value="P:DNA integration"/>
    <property type="evidence" value="ECO:0007669"/>
    <property type="project" value="InterPro"/>
</dbReference>
<dbReference type="Pfam" id="PF00665">
    <property type="entry name" value="rve"/>
    <property type="match status" value="1"/>
</dbReference>
<evidence type="ECO:0000256" key="4">
    <source>
        <dbReference type="ARBA" id="ARBA00022722"/>
    </source>
</evidence>